<dbReference type="InterPro" id="IPR001296">
    <property type="entry name" value="Glyco_trans_1"/>
</dbReference>
<gene>
    <name evidence="2" type="ORF">S7S_02290</name>
</gene>
<protein>
    <submittedName>
        <fullName evidence="2">Glycoside hydrolase family protein</fullName>
    </submittedName>
</protein>
<dbReference type="Gene3D" id="3.40.50.2000">
    <property type="entry name" value="Glycogen Phosphorylase B"/>
    <property type="match status" value="2"/>
</dbReference>
<dbReference type="HOGENOM" id="CLU_009583_17_0_6"/>
<evidence type="ECO:0000259" key="1">
    <source>
        <dbReference type="Pfam" id="PF00534"/>
    </source>
</evidence>
<feature type="domain" description="Glycosyl transferase family 1" evidence="1">
    <location>
        <begin position="74"/>
        <end position="208"/>
    </location>
</feature>
<evidence type="ECO:0000313" key="3">
    <source>
        <dbReference type="Proteomes" id="UP000006764"/>
    </source>
</evidence>
<dbReference type="STRING" id="391936.S7S_02290"/>
<reference evidence="2 3" key="1">
    <citation type="journal article" date="2012" name="J. Bacteriol.">
        <title>Genome sequence of an alkane-degrading bacterium, Alcanivorax pacificus type strain W11-5, isolated from deep sea sediment.</title>
        <authorList>
            <person name="Lai Q."/>
            <person name="Shao Z."/>
        </authorList>
    </citation>
    <scope>NUCLEOTIDE SEQUENCE [LARGE SCALE GENOMIC DNA]</scope>
    <source>
        <strain evidence="2 3">W11-5</strain>
    </source>
</reference>
<dbReference type="PANTHER" id="PTHR12526:SF630">
    <property type="entry name" value="GLYCOSYLTRANSFERASE"/>
    <property type="match status" value="1"/>
</dbReference>
<accession>A0A0B4XJL2</accession>
<dbReference type="SUPFAM" id="SSF53756">
    <property type="entry name" value="UDP-Glycosyltransferase/glycogen phosphorylase"/>
    <property type="match status" value="1"/>
</dbReference>
<dbReference type="Pfam" id="PF00534">
    <property type="entry name" value="Glycos_transf_1"/>
    <property type="match status" value="1"/>
</dbReference>
<dbReference type="CDD" id="cd03811">
    <property type="entry name" value="GT4_GT28_WabH-like"/>
    <property type="match status" value="1"/>
</dbReference>
<dbReference type="EMBL" id="CP004387">
    <property type="protein sequence ID" value="AJD46880.1"/>
    <property type="molecule type" value="Genomic_DNA"/>
</dbReference>
<dbReference type="PANTHER" id="PTHR12526">
    <property type="entry name" value="GLYCOSYLTRANSFERASE"/>
    <property type="match status" value="1"/>
</dbReference>
<organism evidence="2 3">
    <name type="scientific">Isoalcanivorax pacificus W11-5</name>
    <dbReference type="NCBI Taxonomy" id="391936"/>
    <lineage>
        <taxon>Bacteria</taxon>
        <taxon>Pseudomonadati</taxon>
        <taxon>Pseudomonadota</taxon>
        <taxon>Gammaproteobacteria</taxon>
        <taxon>Oceanospirillales</taxon>
        <taxon>Alcanivoracaceae</taxon>
        <taxon>Isoalcanivorax</taxon>
    </lineage>
</organism>
<dbReference type="Proteomes" id="UP000006764">
    <property type="component" value="Chromosome"/>
</dbReference>
<evidence type="ECO:0000313" key="2">
    <source>
        <dbReference type="EMBL" id="AJD46880.1"/>
    </source>
</evidence>
<sequence length="234" mass="25643">MLSGGNYVVRLVQKVIADAFFKRARMVAVSESVRKDFHNIFGEKKKAIEVIHNGIDVDALRVRASEAADVIEGRYIVSVGRLEGVKGFDVLIKAFSGIRDTDLKLVIVGGGGENAFLVDLAHSLGVQERVLFLGYLRNPLPIVAKAKLFVSASWSEGFGLAVLEAACIGVPVICTGVGGLAELLEGDTHCFFKPGNYEELREKIEYSLYVKPVSVNLKEVLDIQASMRRYLELK</sequence>
<dbReference type="GO" id="GO:0016757">
    <property type="term" value="F:glycosyltransferase activity"/>
    <property type="evidence" value="ECO:0007669"/>
    <property type="project" value="InterPro"/>
</dbReference>
<dbReference type="GO" id="GO:1901135">
    <property type="term" value="P:carbohydrate derivative metabolic process"/>
    <property type="evidence" value="ECO:0007669"/>
    <property type="project" value="UniProtKB-ARBA"/>
</dbReference>
<keyword evidence="3" id="KW-1185">Reference proteome</keyword>
<dbReference type="GO" id="GO:0016787">
    <property type="term" value="F:hydrolase activity"/>
    <property type="evidence" value="ECO:0007669"/>
    <property type="project" value="UniProtKB-KW"/>
</dbReference>
<dbReference type="AlphaFoldDB" id="A0A0B4XJL2"/>
<name>A0A0B4XJL2_9GAMM</name>
<proteinExistence type="predicted"/>
<dbReference type="KEGG" id="apac:S7S_02290"/>
<keyword evidence="2" id="KW-0378">Hydrolase</keyword>